<feature type="transmembrane region" description="Helical" evidence="1">
    <location>
        <begin position="59"/>
        <end position="80"/>
    </location>
</feature>
<keyword evidence="3" id="KW-1185">Reference proteome</keyword>
<sequence>MSASEISLERSGDGDLPLLIACHECDLLQREIKLLPGKVARCVRCGAKLYRSPHASLDYTLSFTLTAALVFIVANAYPIVGINIQGTRHDTTLMGAARALWNQDMTTISLLVFLTTLLMPALEIAFMLHLLLALKSGRRPAGLNISMRILRNLSPWGMVEVFLLGVLVALVKLTHFARVIPGLALWSFGVLILLMAAAAASFDIRDVWVRAEAAAGERNGP</sequence>
<reference evidence="2 3" key="1">
    <citation type="submission" date="2006-10" db="EMBL/GenBank/DDBJ databases">
        <title>Complete sequence of chromosome of Pelobacter propionicus DSM 2379.</title>
        <authorList>
            <consortium name="US DOE Joint Genome Institute"/>
            <person name="Copeland A."/>
            <person name="Lucas S."/>
            <person name="Lapidus A."/>
            <person name="Barry K."/>
            <person name="Detter J.C."/>
            <person name="Glavina del Rio T."/>
            <person name="Hammon N."/>
            <person name="Israni S."/>
            <person name="Dalin E."/>
            <person name="Tice H."/>
            <person name="Pitluck S."/>
            <person name="Saunders E."/>
            <person name="Brettin T."/>
            <person name="Bruce D."/>
            <person name="Han C."/>
            <person name="Tapia R."/>
            <person name="Schmutz J."/>
            <person name="Larimer F."/>
            <person name="Land M."/>
            <person name="Hauser L."/>
            <person name="Kyrpides N."/>
            <person name="Kim E."/>
            <person name="Lovley D."/>
            <person name="Richardson P."/>
        </authorList>
    </citation>
    <scope>NUCLEOTIDE SEQUENCE [LARGE SCALE GENOMIC DNA]</scope>
    <source>
        <strain evidence="3">DSM 2379 / NBRC 103807 / OttBd1</strain>
    </source>
</reference>
<evidence type="ECO:0000313" key="3">
    <source>
        <dbReference type="Proteomes" id="UP000006732"/>
    </source>
</evidence>
<feature type="transmembrane region" description="Helical" evidence="1">
    <location>
        <begin position="183"/>
        <end position="202"/>
    </location>
</feature>
<dbReference type="KEGG" id="ppd:Ppro_0401"/>
<proteinExistence type="predicted"/>
<gene>
    <name evidence="2" type="ordered locus">Ppro_0401</name>
</gene>
<protein>
    <submittedName>
        <fullName evidence="2">Paraquat-inducible protein A</fullName>
    </submittedName>
</protein>
<feature type="transmembrane region" description="Helical" evidence="1">
    <location>
        <begin position="108"/>
        <end position="132"/>
    </location>
</feature>
<dbReference type="OrthoDB" id="9800207at2"/>
<accession>A1AL15</accession>
<organism evidence="2 3">
    <name type="scientific">Pelobacter propionicus (strain DSM 2379 / NBRC 103807 / OttBd1)</name>
    <dbReference type="NCBI Taxonomy" id="338966"/>
    <lineage>
        <taxon>Bacteria</taxon>
        <taxon>Pseudomonadati</taxon>
        <taxon>Thermodesulfobacteriota</taxon>
        <taxon>Desulfuromonadia</taxon>
        <taxon>Desulfuromonadales</taxon>
        <taxon>Desulfuromonadaceae</taxon>
        <taxon>Pelobacter</taxon>
    </lineage>
</organism>
<evidence type="ECO:0000313" key="2">
    <source>
        <dbReference type="EMBL" id="ABK98035.1"/>
    </source>
</evidence>
<dbReference type="InterPro" id="IPR007498">
    <property type="entry name" value="PqiA-like"/>
</dbReference>
<dbReference type="AlphaFoldDB" id="A1AL15"/>
<dbReference type="Pfam" id="PF04403">
    <property type="entry name" value="PqiA"/>
    <property type="match status" value="1"/>
</dbReference>
<name>A1AL15_PELPD</name>
<dbReference type="eggNOG" id="COG2995">
    <property type="taxonomic scope" value="Bacteria"/>
</dbReference>
<keyword evidence="1" id="KW-0812">Transmembrane</keyword>
<dbReference type="HOGENOM" id="CLU_041903_1_1_7"/>
<dbReference type="RefSeq" id="WP_011734349.1">
    <property type="nucleotide sequence ID" value="NC_008609.1"/>
</dbReference>
<feature type="transmembrane region" description="Helical" evidence="1">
    <location>
        <begin position="153"/>
        <end position="171"/>
    </location>
</feature>
<dbReference type="STRING" id="338966.Ppro_0401"/>
<dbReference type="Proteomes" id="UP000006732">
    <property type="component" value="Chromosome"/>
</dbReference>
<dbReference type="EMBL" id="CP000482">
    <property type="protein sequence ID" value="ABK98035.1"/>
    <property type="molecule type" value="Genomic_DNA"/>
</dbReference>
<keyword evidence="1" id="KW-1133">Transmembrane helix</keyword>
<keyword evidence="1" id="KW-0472">Membrane</keyword>
<evidence type="ECO:0000256" key="1">
    <source>
        <dbReference type="SAM" id="Phobius"/>
    </source>
</evidence>